<dbReference type="GO" id="GO:0055085">
    <property type="term" value="P:transmembrane transport"/>
    <property type="evidence" value="ECO:0007669"/>
    <property type="project" value="InterPro"/>
</dbReference>
<dbReference type="SUPFAM" id="SSF161098">
    <property type="entry name" value="MetI-like"/>
    <property type="match status" value="1"/>
</dbReference>
<feature type="transmembrane region" description="Helical" evidence="7">
    <location>
        <begin position="477"/>
        <end position="503"/>
    </location>
</feature>
<evidence type="ECO:0000256" key="6">
    <source>
        <dbReference type="ARBA" id="ARBA00023136"/>
    </source>
</evidence>
<keyword evidence="2 7" id="KW-0813">Transport</keyword>
<evidence type="ECO:0000313" key="9">
    <source>
        <dbReference type="EMBL" id="KAD4060570.1"/>
    </source>
</evidence>
<name>A0A5N6MV57_9MICC</name>
<feature type="transmembrane region" description="Helical" evidence="7">
    <location>
        <begin position="207"/>
        <end position="227"/>
    </location>
</feature>
<reference evidence="9 10" key="1">
    <citation type="submission" date="2019-08" db="EMBL/GenBank/DDBJ databases">
        <title>Arthrobacter sp. nov., isolated from plateau pika and Tibetan wild ass.</title>
        <authorList>
            <person name="Ge Y."/>
        </authorList>
    </citation>
    <scope>NUCLEOTIDE SEQUENCE [LARGE SCALE GENOMIC DNA]</scope>
    <source>
        <strain evidence="9 10">785</strain>
    </source>
</reference>
<protein>
    <submittedName>
        <fullName evidence="9">ABC transporter permease subunit</fullName>
    </submittedName>
</protein>
<feature type="transmembrane region" description="Helical" evidence="7">
    <location>
        <begin position="287"/>
        <end position="307"/>
    </location>
</feature>
<dbReference type="RefSeq" id="WP_152271679.1">
    <property type="nucleotide sequence ID" value="NZ_VTFX01000001.1"/>
</dbReference>
<dbReference type="EMBL" id="VTFX01000001">
    <property type="protein sequence ID" value="KAD4060570.1"/>
    <property type="molecule type" value="Genomic_DNA"/>
</dbReference>
<dbReference type="Pfam" id="PF00528">
    <property type="entry name" value="BPD_transp_1"/>
    <property type="match status" value="1"/>
</dbReference>
<evidence type="ECO:0000256" key="7">
    <source>
        <dbReference type="RuleBase" id="RU363032"/>
    </source>
</evidence>
<dbReference type="InterPro" id="IPR000515">
    <property type="entry name" value="MetI-like"/>
</dbReference>
<feature type="transmembrane region" description="Helical" evidence="7">
    <location>
        <begin position="107"/>
        <end position="128"/>
    </location>
</feature>
<feature type="transmembrane region" description="Helical" evidence="7">
    <location>
        <begin position="233"/>
        <end position="253"/>
    </location>
</feature>
<organism evidence="9 10">
    <name type="scientific">Arthrobacter yangruifuii</name>
    <dbReference type="NCBI Taxonomy" id="2606616"/>
    <lineage>
        <taxon>Bacteria</taxon>
        <taxon>Bacillati</taxon>
        <taxon>Actinomycetota</taxon>
        <taxon>Actinomycetes</taxon>
        <taxon>Micrococcales</taxon>
        <taxon>Micrococcaceae</taxon>
        <taxon>Arthrobacter</taxon>
    </lineage>
</organism>
<dbReference type="PROSITE" id="PS50928">
    <property type="entry name" value="ABC_TM1"/>
    <property type="match status" value="1"/>
</dbReference>
<evidence type="ECO:0000256" key="1">
    <source>
        <dbReference type="ARBA" id="ARBA00004651"/>
    </source>
</evidence>
<accession>A0A5N6MV57</accession>
<feature type="transmembrane region" description="Helical" evidence="7">
    <location>
        <begin position="260"/>
        <end position="281"/>
    </location>
</feature>
<comment type="similarity">
    <text evidence="7">Belongs to the binding-protein-dependent transport system permease family.</text>
</comment>
<sequence>MFYFILKRAVTSFFILLAATALMFVLAVNSGDPLHDLAELRNADRESRIAARTEAMHLDQPVYIRYLLWLQEIGRCIIPGGAQCTLGLDRVGNPVIVQLQGAIGSTFRLVVVATVLAIVLGVLVGVVTALRQYSVFDYSITFVAFLLFSMPLFWLSTLLKQYLAISLNTWLADPAMSYLGIVLLGLAAGLIWMIIIGGDRRRRLQVFAVAFVATSGTMLALLLSNWFKTPGFGPFGILVSAFAIALGATALFAGFRRRRVVHATLATAAAGFIGYLLTRGIMEDPSWLTIAGLTVVTVVVSAAIGHFVGGPYAKQARQLTAVVGVLIGFIVFLDALLHAYPSLSRKTGGRPIPTTGSSTPNLEGTFWEVNLDYALYLVLPTIAIMLISFAMYTRYTRASQLDVMTQDYIRTARAKGLSERTVVVKHAFRNAMIPITTLMAFDFAGVLGGAVVTESVFGWNGMGKMFTDGLDYVDPNVIMAFFLVTGVAAVTFNMLADIAYAFLDPRISLN</sequence>
<evidence type="ECO:0000256" key="2">
    <source>
        <dbReference type="ARBA" id="ARBA00022448"/>
    </source>
</evidence>
<gene>
    <name evidence="9" type="ORF">GD627_05965</name>
</gene>
<proteinExistence type="inferred from homology"/>
<feature type="transmembrane region" description="Helical" evidence="7">
    <location>
        <begin position="373"/>
        <end position="392"/>
    </location>
</feature>
<evidence type="ECO:0000256" key="5">
    <source>
        <dbReference type="ARBA" id="ARBA00022989"/>
    </source>
</evidence>
<comment type="caution">
    <text evidence="9">The sequence shown here is derived from an EMBL/GenBank/DDBJ whole genome shotgun (WGS) entry which is preliminary data.</text>
</comment>
<keyword evidence="10" id="KW-1185">Reference proteome</keyword>
<evidence type="ECO:0000256" key="4">
    <source>
        <dbReference type="ARBA" id="ARBA00022692"/>
    </source>
</evidence>
<dbReference type="Proteomes" id="UP000326852">
    <property type="component" value="Unassembled WGS sequence"/>
</dbReference>
<dbReference type="AlphaFoldDB" id="A0A5N6MV57"/>
<evidence type="ECO:0000313" key="10">
    <source>
        <dbReference type="Proteomes" id="UP000326852"/>
    </source>
</evidence>
<dbReference type="PANTHER" id="PTHR30465:SF0">
    <property type="entry name" value="OLIGOPEPTIDE TRANSPORT SYSTEM PERMEASE PROTEIN APPB"/>
    <property type="match status" value="1"/>
</dbReference>
<feature type="transmembrane region" description="Helical" evidence="7">
    <location>
        <begin position="175"/>
        <end position="195"/>
    </location>
</feature>
<feature type="transmembrane region" description="Helical" evidence="7">
    <location>
        <begin position="435"/>
        <end position="457"/>
    </location>
</feature>
<evidence type="ECO:0000256" key="3">
    <source>
        <dbReference type="ARBA" id="ARBA00022475"/>
    </source>
</evidence>
<dbReference type="CDD" id="cd06261">
    <property type="entry name" value="TM_PBP2"/>
    <property type="match status" value="1"/>
</dbReference>
<keyword evidence="3" id="KW-1003">Cell membrane</keyword>
<keyword evidence="4 7" id="KW-0812">Transmembrane</keyword>
<dbReference type="Gene3D" id="1.10.3720.10">
    <property type="entry name" value="MetI-like"/>
    <property type="match status" value="1"/>
</dbReference>
<comment type="subcellular location">
    <subcellularLocation>
        <location evidence="1 7">Cell membrane</location>
        <topology evidence="1 7">Multi-pass membrane protein</topology>
    </subcellularLocation>
</comment>
<feature type="transmembrane region" description="Helical" evidence="7">
    <location>
        <begin position="135"/>
        <end position="155"/>
    </location>
</feature>
<dbReference type="GO" id="GO:0005886">
    <property type="term" value="C:plasma membrane"/>
    <property type="evidence" value="ECO:0007669"/>
    <property type="project" value="UniProtKB-SubCell"/>
</dbReference>
<feature type="domain" description="ABC transmembrane type-1" evidence="8">
    <location>
        <begin position="103"/>
        <end position="496"/>
    </location>
</feature>
<feature type="transmembrane region" description="Helical" evidence="7">
    <location>
        <begin position="319"/>
        <end position="340"/>
    </location>
</feature>
<keyword evidence="6 7" id="KW-0472">Membrane</keyword>
<dbReference type="PANTHER" id="PTHR30465">
    <property type="entry name" value="INNER MEMBRANE ABC TRANSPORTER"/>
    <property type="match status" value="1"/>
</dbReference>
<evidence type="ECO:0000259" key="8">
    <source>
        <dbReference type="PROSITE" id="PS50928"/>
    </source>
</evidence>
<dbReference type="InterPro" id="IPR035906">
    <property type="entry name" value="MetI-like_sf"/>
</dbReference>
<keyword evidence="5 7" id="KW-1133">Transmembrane helix</keyword>